<dbReference type="Proteomes" id="UP000007305">
    <property type="component" value="Chromosome 4"/>
</dbReference>
<keyword evidence="7" id="KW-1185">Reference proteome</keyword>
<dbReference type="STRING" id="4577.K7UFI3"/>
<dbReference type="PROSITE" id="PS51257">
    <property type="entry name" value="PROKAR_LIPOPROTEIN"/>
    <property type="match status" value="1"/>
</dbReference>
<dbReference type="PANTHER" id="PTHR33599">
    <property type="entry name" value="PROTEIN IDA-LIKE 5"/>
    <property type="match status" value="1"/>
</dbReference>
<dbReference type="GO" id="GO:0010227">
    <property type="term" value="P:floral organ abscission"/>
    <property type="evidence" value="ECO:0007669"/>
    <property type="project" value="InterPro"/>
</dbReference>
<evidence type="ECO:0000256" key="2">
    <source>
        <dbReference type="ARBA" id="ARBA00022525"/>
    </source>
</evidence>
<dbReference type="EMBL" id="CM000780">
    <property type="protein sequence ID" value="AQK52910.1"/>
    <property type="molecule type" value="Genomic_DNA"/>
</dbReference>
<dbReference type="PaxDb" id="4577-GRMZM5G830457_P01"/>
<keyword evidence="2" id="KW-0964">Secreted</keyword>
<organism evidence="5">
    <name type="scientific">Zea mays</name>
    <name type="common">Maize</name>
    <dbReference type="NCBI Taxonomy" id="4577"/>
    <lineage>
        <taxon>Eukaryota</taxon>
        <taxon>Viridiplantae</taxon>
        <taxon>Streptophyta</taxon>
        <taxon>Embryophyta</taxon>
        <taxon>Tracheophyta</taxon>
        <taxon>Spermatophyta</taxon>
        <taxon>Magnoliopsida</taxon>
        <taxon>Liliopsida</taxon>
        <taxon>Poales</taxon>
        <taxon>Poaceae</taxon>
        <taxon>PACMAD clade</taxon>
        <taxon>Panicoideae</taxon>
        <taxon>Andropogonodae</taxon>
        <taxon>Andropogoneae</taxon>
        <taxon>Tripsacinae</taxon>
        <taxon>Zea</taxon>
    </lineage>
</organism>
<reference evidence="5" key="2">
    <citation type="submission" date="2015-12" db="EMBL/GenBank/DDBJ databases">
        <title>Update maize B73 reference genome by single molecule sequencing technologies.</title>
        <authorList>
            <consortium name="Maize Genome Sequencing Project"/>
            <person name="Ware D."/>
        </authorList>
    </citation>
    <scope>NUCLEOTIDE SEQUENCE</scope>
    <source>
        <tissue evidence="5">Seedling</tissue>
    </source>
</reference>
<accession>A0A3L6D6N4</accession>
<protein>
    <submittedName>
        <fullName evidence="5 6">Uncharacterized protein</fullName>
    </submittedName>
</protein>
<feature type="region of interest" description="Disordered" evidence="4">
    <location>
        <begin position="31"/>
        <end position="52"/>
    </location>
</feature>
<dbReference type="InterPro" id="IPR039639">
    <property type="entry name" value="IDA-like"/>
</dbReference>
<evidence type="ECO:0000256" key="1">
    <source>
        <dbReference type="ARBA" id="ARBA00004239"/>
    </source>
</evidence>
<evidence type="ECO:0000256" key="3">
    <source>
        <dbReference type="ARBA" id="ARBA00022729"/>
    </source>
</evidence>
<gene>
    <name evidence="6" type="primary">LOC100277190</name>
    <name evidence="5" type="ORF">ZEAMMB73_Zm00001d050671</name>
</gene>
<accession>A0A979HK26</accession>
<dbReference type="HOGENOM" id="CLU_2007235_0_0_1"/>
<dbReference type="AlphaFoldDB" id="A0A979HK26"/>
<evidence type="ECO:0000313" key="7">
    <source>
        <dbReference type="Proteomes" id="UP000007305"/>
    </source>
</evidence>
<comment type="subcellular location">
    <subcellularLocation>
        <location evidence="1">Secreted</location>
        <location evidence="1">Extracellular space</location>
    </subcellularLocation>
</comment>
<keyword evidence="3" id="KW-0732">Signal</keyword>
<dbReference type="Gramene" id="Zm00001eb181570_T001">
    <property type="protein sequence ID" value="Zm00001eb181570_P001"/>
    <property type="gene ID" value="Zm00001eb181570"/>
</dbReference>
<reference evidence="7" key="1">
    <citation type="journal article" date="2009" name="Science">
        <title>The B73 maize genome: complexity, diversity, and dynamics.</title>
        <authorList>
            <person name="Schnable P.S."/>
            <person name="Ware D."/>
            <person name="Fulton R.S."/>
            <person name="Stein J.C."/>
            <person name="Wei F."/>
            <person name="Pasternak S."/>
            <person name="Liang C."/>
            <person name="Zhang J."/>
            <person name="Fulton L."/>
            <person name="Graves T.A."/>
            <person name="Minx P."/>
            <person name="Reily A.D."/>
            <person name="Courtney L."/>
            <person name="Kruchowski S.S."/>
            <person name="Tomlinson C."/>
            <person name="Strong C."/>
            <person name="Delehaunty K."/>
            <person name="Fronick C."/>
            <person name="Courtney B."/>
            <person name="Rock S.M."/>
            <person name="Belter E."/>
            <person name="Du F."/>
            <person name="Kim K."/>
            <person name="Abbott R.M."/>
            <person name="Cotton M."/>
            <person name="Levy A."/>
            <person name="Marchetto P."/>
            <person name="Ochoa K."/>
            <person name="Jackson S.M."/>
            <person name="Gillam B."/>
            <person name="Chen W."/>
            <person name="Yan L."/>
            <person name="Higginbotham J."/>
            <person name="Cardenas M."/>
            <person name="Waligorski J."/>
            <person name="Applebaum E."/>
            <person name="Phelps L."/>
            <person name="Falcone J."/>
            <person name="Kanchi K."/>
            <person name="Thane T."/>
            <person name="Scimone A."/>
            <person name="Thane N."/>
            <person name="Henke J."/>
            <person name="Wang T."/>
            <person name="Ruppert J."/>
            <person name="Shah N."/>
            <person name="Rotter K."/>
            <person name="Hodges J."/>
            <person name="Ingenthron E."/>
            <person name="Cordes M."/>
            <person name="Kohlberg S."/>
            <person name="Sgro J."/>
            <person name="Delgado B."/>
            <person name="Mead K."/>
            <person name="Chinwalla A."/>
            <person name="Leonard S."/>
            <person name="Crouse K."/>
            <person name="Collura K."/>
            <person name="Kudrna D."/>
            <person name="Currie J."/>
            <person name="He R."/>
            <person name="Angelova A."/>
            <person name="Rajasekar S."/>
            <person name="Mueller T."/>
            <person name="Lomeli R."/>
            <person name="Scara G."/>
            <person name="Ko A."/>
            <person name="Delaney K."/>
            <person name="Wissotski M."/>
            <person name="Lopez G."/>
            <person name="Campos D."/>
            <person name="Braidotti M."/>
            <person name="Ashley E."/>
            <person name="Golser W."/>
            <person name="Kim H."/>
            <person name="Lee S."/>
            <person name="Lin J."/>
            <person name="Dujmic Z."/>
            <person name="Kim W."/>
            <person name="Talag J."/>
            <person name="Zuccolo A."/>
            <person name="Fan C."/>
            <person name="Sebastian A."/>
            <person name="Kramer M."/>
            <person name="Spiegel L."/>
            <person name="Nascimento L."/>
            <person name="Zutavern T."/>
            <person name="Miller B."/>
            <person name="Ambroise C."/>
            <person name="Muller S."/>
            <person name="Spooner W."/>
            <person name="Narechania A."/>
            <person name="Ren L."/>
            <person name="Wei S."/>
            <person name="Kumari S."/>
            <person name="Faga B."/>
            <person name="Levy M.J."/>
            <person name="McMahan L."/>
            <person name="Van Buren P."/>
            <person name="Vaughn M.W."/>
            <person name="Ying K."/>
            <person name="Yeh C.-T."/>
            <person name="Emrich S.J."/>
            <person name="Jia Y."/>
            <person name="Kalyanaraman A."/>
            <person name="Hsia A.-P."/>
            <person name="Barbazuk W.B."/>
            <person name="Baucom R.S."/>
            <person name="Brutnell T.P."/>
            <person name="Carpita N.C."/>
            <person name="Chaparro C."/>
            <person name="Chia J.-M."/>
            <person name="Deragon J.-M."/>
            <person name="Estill J.C."/>
            <person name="Fu Y."/>
            <person name="Jeddeloh J.A."/>
            <person name="Han Y."/>
            <person name="Lee H."/>
            <person name="Li P."/>
            <person name="Lisch D.R."/>
            <person name="Liu S."/>
            <person name="Liu Z."/>
            <person name="Nagel D.H."/>
            <person name="McCann M.C."/>
            <person name="SanMiguel P."/>
            <person name="Myers A.M."/>
            <person name="Nettleton D."/>
            <person name="Nguyen J."/>
            <person name="Penning B.W."/>
            <person name="Ponnala L."/>
            <person name="Schneider K.L."/>
            <person name="Schwartz D.C."/>
            <person name="Sharma A."/>
            <person name="Soderlund C."/>
            <person name="Springer N.M."/>
            <person name="Sun Q."/>
            <person name="Wang H."/>
            <person name="Waterman M."/>
            <person name="Westerman R."/>
            <person name="Wolfgruber T.K."/>
            <person name="Yang L."/>
            <person name="Yu Y."/>
            <person name="Zhang L."/>
            <person name="Zhou S."/>
            <person name="Zhu Q."/>
            <person name="Bennetzen J.L."/>
            <person name="Dawe R.K."/>
            <person name="Jiang J."/>
            <person name="Jiang N."/>
            <person name="Presting G.G."/>
            <person name="Wessler S.R."/>
            <person name="Aluru S."/>
            <person name="Martienssen R.A."/>
            <person name="Clifton S.W."/>
            <person name="McCombie W.R."/>
            <person name="Wing R.A."/>
            <person name="Wilson R.K."/>
        </authorList>
    </citation>
    <scope>NUCLEOTIDE SEQUENCE [LARGE SCALE GENOMIC DNA]</scope>
    <source>
        <strain evidence="7">cv. B73</strain>
    </source>
</reference>
<evidence type="ECO:0000313" key="6">
    <source>
        <dbReference type="EnsemblPlants" id="Zm00001eb181570_P001"/>
    </source>
</evidence>
<proteinExistence type="predicted"/>
<dbReference type="GO" id="GO:0005576">
    <property type="term" value="C:extracellular region"/>
    <property type="evidence" value="ECO:0007669"/>
    <property type="project" value="UniProtKB-SubCell"/>
</dbReference>
<evidence type="ECO:0000256" key="4">
    <source>
        <dbReference type="SAM" id="MobiDB-lite"/>
    </source>
</evidence>
<feature type="compositionally biased region" description="Low complexity" evidence="4">
    <location>
        <begin position="31"/>
        <end position="51"/>
    </location>
</feature>
<accession>K7UFI3</accession>
<dbReference type="EnsemblPlants" id="Zm00001eb181570_T001">
    <property type="protein sequence ID" value="Zm00001eb181570_P001"/>
    <property type="gene ID" value="Zm00001eb181570"/>
</dbReference>
<dbReference type="PANTHER" id="PTHR33599:SF20">
    <property type="entry name" value="PROTEIN IDA"/>
    <property type="match status" value="1"/>
</dbReference>
<reference evidence="6" key="3">
    <citation type="submission" date="2019-07" db="EMBL/GenBank/DDBJ databases">
        <authorList>
            <person name="Seetharam A."/>
            <person name="Woodhouse M."/>
            <person name="Cannon E."/>
        </authorList>
    </citation>
    <scope>NUCLEOTIDE SEQUENCE [LARGE SCALE GENOMIC DNA]</scope>
    <source>
        <strain evidence="6">cv. B73</strain>
    </source>
</reference>
<sequence>MQRLAAAVVPSLVPPLDLSMAASAAAGCFPAEAAGSSSRTTTSTPTPTRRPLLAQPPWRVVLLTLLLLAPSCCQATRGMQPFRGKPLRPGTANHFLGFLPRGPAPPSGPSRQHNSIGAQDQSHP</sequence>
<dbReference type="eggNOG" id="ENOG502SBZI">
    <property type="taxonomic scope" value="Eukaryota"/>
</dbReference>
<dbReference type="OMA" id="LAPSCCQ"/>
<evidence type="ECO:0000313" key="5">
    <source>
        <dbReference type="EMBL" id="AQK52910.1"/>
    </source>
</evidence>
<name>A0A979HK26_MAIZE</name>
<feature type="region of interest" description="Disordered" evidence="4">
    <location>
        <begin position="78"/>
        <end position="124"/>
    </location>
</feature>
<accession>A0A3L6EZV3</accession>
<reference evidence="6" key="4">
    <citation type="submission" date="2021-05" db="UniProtKB">
        <authorList>
            <consortium name="EnsemblPlants"/>
        </authorList>
    </citation>
    <scope>IDENTIFICATION</scope>
    <source>
        <strain evidence="6">cv. B73</strain>
    </source>
</reference>
<feature type="compositionally biased region" description="Polar residues" evidence="4">
    <location>
        <begin position="112"/>
        <end position="124"/>
    </location>
</feature>